<dbReference type="GO" id="GO:0005886">
    <property type="term" value="C:plasma membrane"/>
    <property type="evidence" value="ECO:0007669"/>
    <property type="project" value="UniProtKB-SubCell"/>
</dbReference>
<dbReference type="Gene3D" id="1.10.3720.10">
    <property type="entry name" value="MetI-like"/>
    <property type="match status" value="1"/>
</dbReference>
<evidence type="ECO:0000256" key="6">
    <source>
        <dbReference type="ARBA" id="ARBA00023136"/>
    </source>
</evidence>
<dbReference type="GO" id="GO:0055085">
    <property type="term" value="P:transmembrane transport"/>
    <property type="evidence" value="ECO:0007669"/>
    <property type="project" value="InterPro"/>
</dbReference>
<evidence type="ECO:0000256" key="7">
    <source>
        <dbReference type="RuleBase" id="RU363032"/>
    </source>
</evidence>
<feature type="domain" description="ABC transmembrane type-1" evidence="8">
    <location>
        <begin position="133"/>
        <end position="348"/>
    </location>
</feature>
<proteinExistence type="inferred from homology"/>
<feature type="transmembrane region" description="Helical" evidence="7">
    <location>
        <begin position="174"/>
        <end position="194"/>
    </location>
</feature>
<dbReference type="AlphaFoldDB" id="A0A6B0YN98"/>
<comment type="subcellular location">
    <subcellularLocation>
        <location evidence="1 7">Cell membrane</location>
        <topology evidence="1 7">Multi-pass membrane protein</topology>
    </subcellularLocation>
</comment>
<evidence type="ECO:0000259" key="8">
    <source>
        <dbReference type="PROSITE" id="PS50928"/>
    </source>
</evidence>
<accession>A0A6B0YN98</accession>
<gene>
    <name evidence="9" type="ORF">F4Y42_03340</name>
</gene>
<keyword evidence="3" id="KW-1003">Cell membrane</keyword>
<feature type="transmembrane region" description="Helical" evidence="7">
    <location>
        <begin position="222"/>
        <end position="244"/>
    </location>
</feature>
<keyword evidence="6 7" id="KW-0472">Membrane</keyword>
<keyword evidence="5 7" id="KW-1133">Transmembrane helix</keyword>
<evidence type="ECO:0000313" key="9">
    <source>
        <dbReference type="EMBL" id="MXY92463.1"/>
    </source>
</evidence>
<evidence type="ECO:0000256" key="2">
    <source>
        <dbReference type="ARBA" id="ARBA00022448"/>
    </source>
</evidence>
<protein>
    <submittedName>
        <fullName evidence="9">Sugar ABC transporter permease</fullName>
    </submittedName>
</protein>
<feature type="transmembrane region" description="Helical" evidence="7">
    <location>
        <begin position="327"/>
        <end position="349"/>
    </location>
</feature>
<dbReference type="InterPro" id="IPR000515">
    <property type="entry name" value="MetI-like"/>
</dbReference>
<feature type="transmembrane region" description="Helical" evidence="7">
    <location>
        <begin position="275"/>
        <end position="295"/>
    </location>
</feature>
<dbReference type="CDD" id="cd06261">
    <property type="entry name" value="TM_PBP2"/>
    <property type="match status" value="1"/>
</dbReference>
<keyword evidence="2 7" id="KW-0813">Transport</keyword>
<organism evidence="9">
    <name type="scientific">Caldilineaceae bacterium SB0664_bin_27</name>
    <dbReference type="NCBI Taxonomy" id="2605260"/>
    <lineage>
        <taxon>Bacteria</taxon>
        <taxon>Bacillati</taxon>
        <taxon>Chloroflexota</taxon>
        <taxon>Caldilineae</taxon>
        <taxon>Caldilineales</taxon>
        <taxon>Caldilineaceae</taxon>
    </lineage>
</organism>
<comment type="caution">
    <text evidence="9">The sequence shown here is derived from an EMBL/GenBank/DDBJ whole genome shotgun (WGS) entry which is preliminary data.</text>
</comment>
<evidence type="ECO:0000256" key="4">
    <source>
        <dbReference type="ARBA" id="ARBA00022692"/>
    </source>
</evidence>
<sequence length="365" mass="40629">MGHLGAGRSSCPLPRQPRRTPYLLTASTAKCWTDPCKRVPTSTVRATALSRSRRRVTVHSGLSDFLKRRITQRTEDVLTAYLCLLPWIIGFLAFTLGPLVFSLVLSFFQADLFTRNIFVGFGNYVDLVQDPLFLKSLRITAIYAFVSVPLGAATALAVALLLNQKVVGLGVWRTVYYLPSVISGVAVAVLWLQIFNPRMGLINNALKVVGIEGPSWIFDSTWALPSLIIMSLWAVGANMLLYLAGLQGIPTHLYEAAKIDGANVGRRFWHVTIPMLSPTIFFNVVISLIAAFQFFTQSFIMTNGGPNNSTLSMVLFLYRKAFQQTRFGYASAVAWVLFAIIICFTLLFIRSSSLWVYYAGEERDE</sequence>
<dbReference type="Pfam" id="PF00528">
    <property type="entry name" value="BPD_transp_1"/>
    <property type="match status" value="1"/>
</dbReference>
<dbReference type="PROSITE" id="PS50928">
    <property type="entry name" value="ABC_TM1"/>
    <property type="match status" value="1"/>
</dbReference>
<dbReference type="EMBL" id="VXRG01000034">
    <property type="protein sequence ID" value="MXY92463.1"/>
    <property type="molecule type" value="Genomic_DNA"/>
</dbReference>
<name>A0A6B0YN98_9CHLR</name>
<evidence type="ECO:0000256" key="5">
    <source>
        <dbReference type="ARBA" id="ARBA00022989"/>
    </source>
</evidence>
<reference evidence="9" key="1">
    <citation type="submission" date="2019-09" db="EMBL/GenBank/DDBJ databases">
        <title>Characterisation of the sponge microbiome using genome-centric metagenomics.</title>
        <authorList>
            <person name="Engelberts J.P."/>
            <person name="Robbins S.J."/>
            <person name="De Goeij J.M."/>
            <person name="Aranda M."/>
            <person name="Bell S.C."/>
            <person name="Webster N.S."/>
        </authorList>
    </citation>
    <scope>NUCLEOTIDE SEQUENCE</scope>
    <source>
        <strain evidence="9">SB0664_bin_27</strain>
    </source>
</reference>
<dbReference type="SUPFAM" id="SSF161098">
    <property type="entry name" value="MetI-like"/>
    <property type="match status" value="1"/>
</dbReference>
<feature type="transmembrane region" description="Helical" evidence="7">
    <location>
        <begin position="141"/>
        <end position="162"/>
    </location>
</feature>
<dbReference type="InterPro" id="IPR051393">
    <property type="entry name" value="ABC_transporter_permease"/>
</dbReference>
<dbReference type="PANTHER" id="PTHR30193">
    <property type="entry name" value="ABC TRANSPORTER PERMEASE PROTEIN"/>
    <property type="match status" value="1"/>
</dbReference>
<evidence type="ECO:0000256" key="3">
    <source>
        <dbReference type="ARBA" id="ARBA00022475"/>
    </source>
</evidence>
<dbReference type="InterPro" id="IPR035906">
    <property type="entry name" value="MetI-like_sf"/>
</dbReference>
<evidence type="ECO:0000256" key="1">
    <source>
        <dbReference type="ARBA" id="ARBA00004651"/>
    </source>
</evidence>
<keyword evidence="4 7" id="KW-0812">Transmembrane</keyword>
<dbReference type="PANTHER" id="PTHR30193:SF1">
    <property type="entry name" value="ABC TRANSPORTER PERMEASE PROTEIN YESP-RELATED"/>
    <property type="match status" value="1"/>
</dbReference>
<comment type="similarity">
    <text evidence="7">Belongs to the binding-protein-dependent transport system permease family.</text>
</comment>
<feature type="transmembrane region" description="Helical" evidence="7">
    <location>
        <begin position="77"/>
        <end position="108"/>
    </location>
</feature>